<keyword evidence="2" id="KW-0479">Metal-binding</keyword>
<dbReference type="GO" id="GO:0009313">
    <property type="term" value="P:oligosaccharide catabolic process"/>
    <property type="evidence" value="ECO:0007669"/>
    <property type="project" value="TreeGrafter"/>
</dbReference>
<dbReference type="PANTHER" id="PTHR46017">
    <property type="entry name" value="ALPHA-MANNOSIDASE 2C1"/>
    <property type="match status" value="1"/>
</dbReference>
<protein>
    <submittedName>
        <fullName evidence="6">Alpha-mannosidase</fullName>
    </submittedName>
</protein>
<organism evidence="6 7">
    <name type="scientific">Thermoflexus hugenholtzii JAD2</name>
    <dbReference type="NCBI Taxonomy" id="877466"/>
    <lineage>
        <taxon>Bacteria</taxon>
        <taxon>Bacillati</taxon>
        <taxon>Chloroflexota</taxon>
        <taxon>Thermoflexia</taxon>
        <taxon>Thermoflexales</taxon>
        <taxon>Thermoflexaceae</taxon>
        <taxon>Thermoflexus</taxon>
    </lineage>
</organism>
<dbReference type="InterPro" id="IPR027291">
    <property type="entry name" value="Glyco_hydro_38_N_sf"/>
</dbReference>
<gene>
    <name evidence="6" type="ORF">SAMN02746019_00027260</name>
</gene>
<dbReference type="InterPro" id="IPR041147">
    <property type="entry name" value="GH38_C"/>
</dbReference>
<evidence type="ECO:0000256" key="3">
    <source>
        <dbReference type="ARBA" id="ARBA00022801"/>
    </source>
</evidence>
<dbReference type="EMBL" id="FYEK01000020">
    <property type="protein sequence ID" value="SNB61883.1"/>
    <property type="molecule type" value="Genomic_DNA"/>
</dbReference>
<evidence type="ECO:0000313" key="6">
    <source>
        <dbReference type="EMBL" id="SNB61883.1"/>
    </source>
</evidence>
<dbReference type="RefSeq" id="WP_088570649.1">
    <property type="nucleotide sequence ID" value="NZ_FYEK01000020.1"/>
</dbReference>
<evidence type="ECO:0000256" key="4">
    <source>
        <dbReference type="ARBA" id="ARBA00023295"/>
    </source>
</evidence>
<dbReference type="GO" id="GO:0004559">
    <property type="term" value="F:alpha-mannosidase activity"/>
    <property type="evidence" value="ECO:0007669"/>
    <property type="project" value="InterPro"/>
</dbReference>
<dbReference type="SUPFAM" id="SSF88688">
    <property type="entry name" value="Families 57/38 glycoside transferase middle domain"/>
    <property type="match status" value="1"/>
</dbReference>
<keyword evidence="7" id="KW-1185">Reference proteome</keyword>
<evidence type="ECO:0000313" key="7">
    <source>
        <dbReference type="Proteomes" id="UP000197025"/>
    </source>
</evidence>
<dbReference type="Gene3D" id="3.20.110.10">
    <property type="entry name" value="Glycoside hydrolase 38, N terminal domain"/>
    <property type="match status" value="1"/>
</dbReference>
<dbReference type="AlphaFoldDB" id="A0A212QR55"/>
<dbReference type="InterPro" id="IPR011682">
    <property type="entry name" value="Glyco_hydro_38_C"/>
</dbReference>
<dbReference type="Gene3D" id="1.20.1270.50">
    <property type="entry name" value="Glycoside hydrolase family 38, central domain"/>
    <property type="match status" value="1"/>
</dbReference>
<evidence type="ECO:0000256" key="1">
    <source>
        <dbReference type="ARBA" id="ARBA00009792"/>
    </source>
</evidence>
<dbReference type="Pfam" id="PF01074">
    <property type="entry name" value="Glyco_hydro_38N"/>
    <property type="match status" value="1"/>
</dbReference>
<dbReference type="SMART" id="SM00872">
    <property type="entry name" value="Alpha-mann_mid"/>
    <property type="match status" value="1"/>
</dbReference>
<evidence type="ECO:0000259" key="5">
    <source>
        <dbReference type="SMART" id="SM00872"/>
    </source>
</evidence>
<keyword evidence="4" id="KW-0326">Glycosidase</keyword>
<feature type="domain" description="Glycoside hydrolase family 38 central" evidence="5">
    <location>
        <begin position="282"/>
        <end position="355"/>
    </location>
</feature>
<dbReference type="OrthoDB" id="9772207at2"/>
<dbReference type="InterPro" id="IPR015341">
    <property type="entry name" value="Glyco_hydro_38_cen"/>
</dbReference>
<evidence type="ECO:0000256" key="2">
    <source>
        <dbReference type="ARBA" id="ARBA00022723"/>
    </source>
</evidence>
<keyword evidence="3" id="KW-0378">Hydrolase</keyword>
<dbReference type="SUPFAM" id="SSF74650">
    <property type="entry name" value="Galactose mutarotase-like"/>
    <property type="match status" value="1"/>
</dbReference>
<dbReference type="InterPro" id="IPR037094">
    <property type="entry name" value="Glyco_hydro_38_cen_sf"/>
</dbReference>
<dbReference type="GO" id="GO:0046872">
    <property type="term" value="F:metal ion binding"/>
    <property type="evidence" value="ECO:0007669"/>
    <property type="project" value="UniProtKB-KW"/>
</dbReference>
<accession>A0A212QR55</accession>
<dbReference type="InParanoid" id="A0A212QR55"/>
<dbReference type="SUPFAM" id="SSF88713">
    <property type="entry name" value="Glycoside hydrolase/deacetylase"/>
    <property type="match status" value="1"/>
</dbReference>
<name>A0A212QR55_9CHLR</name>
<sequence>MQPEAFIVPHTHWDREWYRPFQAFRYRLVDLVEQVLRMIEGDPDFRGFLLDGQSVILEDVLTVRPDLEPRIRQAVEAGRLWIGPWYVLPDEFLVSGEALVRNLQVGIRIARRFGGEMPIGYTPDPFGHVGQLPQILKGFGIEAAVFQRGLDEQPTLLWWEAPDGTRIFTVYLRDGYGNAAWIPEDAEALAAYLKAQALSLMPHTPVPLLLLMNGTDHLFPHPQLTERLRAAQTHLPDLRLRLASLADYIAAVRTALGERLSDLPVVHGELRSSRRHPVLPGVLSTRIWIKQRNAAVQTVLERYAEPLMAFAHLLCGLDRRAFLFEAWRLLLQNHFHDSICGTGVDAVHEDMRPRFDHAEQIAGLVSRESLERLLRPEAAEAPPGWLASDPASMEQTLLVYCPIPGPVRGPVELTLPALPPGLTYCLLDPEGRELPLFQVERGTPDETRWTVSSTEWPGFLNRLLWAYVGPYAAKRVWVDLEGQRIWAEWADASADMDHGMITRVVRVARQLGERQPAITAPWTVSAAMGGASRWAFVLPEGRGVGLQAYRLQIRPGTPRLVTRRPRAEPEIANEFFRLTADPSDGTLQLEDLRTGRRWRGLNRFEDEGDAGDVYNHELPAEDRRVDRPAAPPRVEAWEEEPFGQCLEVDLPYEIPAGLRPDRRGRSAEMIPLSIAVRAWLRPGVPRVDMEVVVDNRAADHRLRVVFPTGIRSETWVTEGAFDLVVRPVGLRVRADDSWVEQPAPTAPQQGFAFVEDATGGLLVANQGLPEIEARTDAEGQVELVLTLLRCVGWLSRGDLRSRRGHAGPPLPTPAAQMIGRWAFRYSLIPYTDRWEAIREAQRFQAPPLARAGPGRLSERPFLEVEPAAFVLTAVKAPEEGEGLIVRGYNAAEEVVQVRLTFWQPVQAAWRADLMERLQEPLRPERSSLTFRARPKEIVTVRVVLAPLLRHSEG</sequence>
<proteinExistence type="inferred from homology"/>
<dbReference type="InterPro" id="IPR011330">
    <property type="entry name" value="Glyco_hydro/deAcase_b/a-brl"/>
</dbReference>
<dbReference type="Gene3D" id="2.70.98.30">
    <property type="entry name" value="Golgi alpha-mannosidase II, domain 4"/>
    <property type="match status" value="1"/>
</dbReference>
<dbReference type="Pfam" id="PF17677">
    <property type="entry name" value="Glyco_hydro38C2"/>
    <property type="match status" value="1"/>
</dbReference>
<dbReference type="GO" id="GO:0030246">
    <property type="term" value="F:carbohydrate binding"/>
    <property type="evidence" value="ECO:0007669"/>
    <property type="project" value="InterPro"/>
</dbReference>
<dbReference type="PANTHER" id="PTHR46017:SF2">
    <property type="entry name" value="MANNOSYLGLYCERATE HYDROLASE"/>
    <property type="match status" value="1"/>
</dbReference>
<dbReference type="Gene3D" id="2.60.40.2220">
    <property type="match status" value="1"/>
</dbReference>
<comment type="similarity">
    <text evidence="1">Belongs to the glycosyl hydrolase 38 family.</text>
</comment>
<dbReference type="InterPro" id="IPR000602">
    <property type="entry name" value="Glyco_hydro_38_N"/>
</dbReference>
<dbReference type="Pfam" id="PF09261">
    <property type="entry name" value="Alpha-mann_mid"/>
    <property type="match status" value="1"/>
</dbReference>
<dbReference type="Proteomes" id="UP000197025">
    <property type="component" value="Unassembled WGS sequence"/>
</dbReference>
<dbReference type="InterPro" id="IPR011013">
    <property type="entry name" value="Gal_mutarotase_sf_dom"/>
</dbReference>
<dbReference type="Pfam" id="PF07748">
    <property type="entry name" value="Glyco_hydro_38C"/>
    <property type="match status" value="1"/>
</dbReference>
<reference evidence="7" key="1">
    <citation type="submission" date="2017-06" db="EMBL/GenBank/DDBJ databases">
        <authorList>
            <person name="Varghese N."/>
            <person name="Submissions S."/>
        </authorList>
    </citation>
    <scope>NUCLEOTIDE SEQUENCE [LARGE SCALE GENOMIC DNA]</scope>
    <source>
        <strain evidence="7">JAD2</strain>
    </source>
</reference>
<dbReference type="GO" id="GO:0006013">
    <property type="term" value="P:mannose metabolic process"/>
    <property type="evidence" value="ECO:0007669"/>
    <property type="project" value="InterPro"/>
</dbReference>
<dbReference type="InterPro" id="IPR028995">
    <property type="entry name" value="Glyco_hydro_57/38_cen_sf"/>
</dbReference>